<dbReference type="OrthoDB" id="9812661at2"/>
<dbReference type="InterPro" id="IPR001182">
    <property type="entry name" value="FtsW/RodA"/>
</dbReference>
<organism evidence="7 8">
    <name type="scientific">Paenibacillus zeisoli</name>
    <dbReference type="NCBI Taxonomy" id="2496267"/>
    <lineage>
        <taxon>Bacteria</taxon>
        <taxon>Bacillati</taxon>
        <taxon>Bacillota</taxon>
        <taxon>Bacilli</taxon>
        <taxon>Bacillales</taxon>
        <taxon>Paenibacillaceae</taxon>
        <taxon>Paenibacillus</taxon>
    </lineage>
</organism>
<proteinExistence type="predicted"/>
<accession>A0A3S1BTZ5</accession>
<dbReference type="GO" id="GO:0005886">
    <property type="term" value="C:plasma membrane"/>
    <property type="evidence" value="ECO:0007669"/>
    <property type="project" value="TreeGrafter"/>
</dbReference>
<dbReference type="GO" id="GO:0015648">
    <property type="term" value="F:lipid-linked peptidoglycan transporter activity"/>
    <property type="evidence" value="ECO:0007669"/>
    <property type="project" value="TreeGrafter"/>
</dbReference>
<keyword evidence="4 6" id="KW-1133">Transmembrane helix</keyword>
<reference evidence="7 8" key="1">
    <citation type="submission" date="2018-12" db="EMBL/GenBank/DDBJ databases">
        <authorList>
            <person name="Sun L."/>
            <person name="Chen Z."/>
        </authorList>
    </citation>
    <scope>NUCLEOTIDE SEQUENCE [LARGE SCALE GENOMIC DNA]</scope>
    <source>
        <strain evidence="7 8">3-5-3</strain>
    </source>
</reference>
<name>A0A3S1BTZ5_9BACL</name>
<dbReference type="PANTHER" id="PTHR30474:SF1">
    <property type="entry name" value="PEPTIDOGLYCAN GLYCOSYLTRANSFERASE MRDB"/>
    <property type="match status" value="1"/>
</dbReference>
<feature type="transmembrane region" description="Helical" evidence="6">
    <location>
        <begin position="45"/>
        <end position="63"/>
    </location>
</feature>
<dbReference type="InterPro" id="IPR018365">
    <property type="entry name" value="Cell_cycle_FtsW-rel_CS"/>
</dbReference>
<keyword evidence="8" id="KW-1185">Reference proteome</keyword>
<comment type="caution">
    <text evidence="7">The sequence shown here is derived from an EMBL/GenBank/DDBJ whole genome shotgun (WGS) entry which is preliminary data.</text>
</comment>
<protein>
    <submittedName>
        <fullName evidence="7">Rod shape-determining protein RodA</fullName>
    </submittedName>
</protein>
<evidence type="ECO:0000256" key="3">
    <source>
        <dbReference type="ARBA" id="ARBA00022960"/>
    </source>
</evidence>
<evidence type="ECO:0000313" key="8">
    <source>
        <dbReference type="Proteomes" id="UP000272464"/>
    </source>
</evidence>
<comment type="subcellular location">
    <subcellularLocation>
        <location evidence="1">Membrane</location>
        <topology evidence="1">Multi-pass membrane protein</topology>
    </subcellularLocation>
</comment>
<dbReference type="GO" id="GO:0008360">
    <property type="term" value="P:regulation of cell shape"/>
    <property type="evidence" value="ECO:0007669"/>
    <property type="project" value="UniProtKB-KW"/>
</dbReference>
<keyword evidence="5 6" id="KW-0472">Membrane</keyword>
<keyword evidence="3" id="KW-0133">Cell shape</keyword>
<feature type="transmembrane region" description="Helical" evidence="6">
    <location>
        <begin position="132"/>
        <end position="151"/>
    </location>
</feature>
<dbReference type="RefSeq" id="WP_127198441.1">
    <property type="nucleotide sequence ID" value="NZ_RZNX01000002.1"/>
</dbReference>
<feature type="transmembrane region" description="Helical" evidence="6">
    <location>
        <begin position="349"/>
        <end position="367"/>
    </location>
</feature>
<feature type="transmembrane region" description="Helical" evidence="6">
    <location>
        <begin position="108"/>
        <end position="125"/>
    </location>
</feature>
<evidence type="ECO:0000256" key="4">
    <source>
        <dbReference type="ARBA" id="ARBA00022989"/>
    </source>
</evidence>
<feature type="transmembrane region" description="Helical" evidence="6">
    <location>
        <begin position="70"/>
        <end position="88"/>
    </location>
</feature>
<evidence type="ECO:0000256" key="1">
    <source>
        <dbReference type="ARBA" id="ARBA00004141"/>
    </source>
</evidence>
<dbReference type="EMBL" id="RZNX01000002">
    <property type="protein sequence ID" value="RUT33326.1"/>
    <property type="molecule type" value="Genomic_DNA"/>
</dbReference>
<keyword evidence="2 6" id="KW-0812">Transmembrane</keyword>
<evidence type="ECO:0000313" key="7">
    <source>
        <dbReference type="EMBL" id="RUT33326.1"/>
    </source>
</evidence>
<feature type="transmembrane region" description="Helical" evidence="6">
    <location>
        <begin position="283"/>
        <end position="304"/>
    </location>
</feature>
<dbReference type="AlphaFoldDB" id="A0A3S1BTZ5"/>
<dbReference type="Proteomes" id="UP000272464">
    <property type="component" value="Unassembled WGS sequence"/>
</dbReference>
<feature type="transmembrane region" description="Helical" evidence="6">
    <location>
        <begin position="12"/>
        <end position="33"/>
    </location>
</feature>
<evidence type="ECO:0000256" key="5">
    <source>
        <dbReference type="ARBA" id="ARBA00023136"/>
    </source>
</evidence>
<dbReference type="PROSITE" id="PS00428">
    <property type="entry name" value="FTSW_RODA_SPOVE"/>
    <property type="match status" value="1"/>
</dbReference>
<dbReference type="Pfam" id="PF01098">
    <property type="entry name" value="FTSW_RODA_SPOVE"/>
    <property type="match status" value="1"/>
</dbReference>
<feature type="transmembrane region" description="Helical" evidence="6">
    <location>
        <begin position="316"/>
        <end position="337"/>
    </location>
</feature>
<gene>
    <name evidence="7" type="ORF">EJP77_06660</name>
</gene>
<evidence type="ECO:0000256" key="6">
    <source>
        <dbReference type="SAM" id="Phobius"/>
    </source>
</evidence>
<evidence type="ECO:0000256" key="2">
    <source>
        <dbReference type="ARBA" id="ARBA00022692"/>
    </source>
</evidence>
<dbReference type="PANTHER" id="PTHR30474">
    <property type="entry name" value="CELL CYCLE PROTEIN"/>
    <property type="match status" value="1"/>
</dbReference>
<dbReference type="GO" id="GO:0051301">
    <property type="term" value="P:cell division"/>
    <property type="evidence" value="ECO:0007669"/>
    <property type="project" value="InterPro"/>
</dbReference>
<feature type="transmembrane region" description="Helical" evidence="6">
    <location>
        <begin position="181"/>
        <end position="200"/>
    </location>
</feature>
<feature type="transmembrane region" description="Helical" evidence="6">
    <location>
        <begin position="157"/>
        <end position="174"/>
    </location>
</feature>
<dbReference type="GO" id="GO:0032153">
    <property type="term" value="C:cell division site"/>
    <property type="evidence" value="ECO:0007669"/>
    <property type="project" value="TreeGrafter"/>
</dbReference>
<sequence>MLNKWKRVDWSIVFIVFIFGILSIALIHSGVAAWPKFKGNDTKMIFFYIAGFMAFFGMMLIDFRLLTKYFLYLFGAGAILMIIVIFKGEELNGAQGWLNLGFINLQPAELFKLVLIITLAALLMRKYRMRLLFWRDVVPLGLVTLIPFALAMKQNDIGNGLSYLVILLGMLWIGKLKYSHALIILVITAVAVVGGIKAYVTFHDQIATTLKQTNKEHWLNRMDPWLLPDKADKNAAYHTKNASVAIAAGGMFGNGYMKGPYVQSGRVPYTYSDSIFVVVAEEFGFFGCSVLLLLYFILIHRLILISLECKDKVGPLLIVGVVAMWLYQIFENIGMFMGLMPLTGITLPFISYGGTSLLINMASLGLAMSVRIHGHEVDDDIPRTTRASLTRSS</sequence>